<gene>
    <name evidence="8" type="ORF">SAMN05660461_1299</name>
</gene>
<dbReference type="RefSeq" id="WP_079468572.1">
    <property type="nucleotide sequence ID" value="NZ_FUZZ01000001.1"/>
</dbReference>
<reference evidence="8 9" key="1">
    <citation type="submission" date="2017-02" db="EMBL/GenBank/DDBJ databases">
        <authorList>
            <person name="Peterson S.W."/>
        </authorList>
    </citation>
    <scope>NUCLEOTIDE SEQUENCE [LARGE SCALE GENOMIC DNA]</scope>
    <source>
        <strain evidence="8 9">DSM 18108</strain>
    </source>
</reference>
<dbReference type="Gene3D" id="1.25.40.390">
    <property type="match status" value="1"/>
</dbReference>
<organism evidence="8 9">
    <name type="scientific">Chitinophaga ginsengisegetis</name>
    <dbReference type="NCBI Taxonomy" id="393003"/>
    <lineage>
        <taxon>Bacteria</taxon>
        <taxon>Pseudomonadati</taxon>
        <taxon>Bacteroidota</taxon>
        <taxon>Chitinophagia</taxon>
        <taxon>Chitinophagales</taxon>
        <taxon>Chitinophagaceae</taxon>
        <taxon>Chitinophaga</taxon>
    </lineage>
</organism>
<dbReference type="CDD" id="cd08977">
    <property type="entry name" value="SusD"/>
    <property type="match status" value="1"/>
</dbReference>
<dbReference type="GO" id="GO:0009279">
    <property type="term" value="C:cell outer membrane"/>
    <property type="evidence" value="ECO:0007669"/>
    <property type="project" value="UniProtKB-SubCell"/>
</dbReference>
<evidence type="ECO:0000259" key="7">
    <source>
        <dbReference type="Pfam" id="PF14322"/>
    </source>
</evidence>
<dbReference type="Pfam" id="PF07980">
    <property type="entry name" value="SusD_RagB"/>
    <property type="match status" value="1"/>
</dbReference>
<comment type="similarity">
    <text evidence="2">Belongs to the SusD family.</text>
</comment>
<proteinExistence type="inferred from homology"/>
<dbReference type="InterPro" id="IPR011990">
    <property type="entry name" value="TPR-like_helical_dom_sf"/>
</dbReference>
<name>A0A1T5NEH4_9BACT</name>
<dbReference type="SUPFAM" id="SSF48452">
    <property type="entry name" value="TPR-like"/>
    <property type="match status" value="1"/>
</dbReference>
<keyword evidence="5" id="KW-0998">Cell outer membrane</keyword>
<sequence>MNCLKNIFTVIAAGLLLSPFVSCKKLLDQEPINSPYNSVFWQNQRDAEQGVAGGYALLRRALTSNTDWDQNMSHFAYGSLPAYEFNDYDVYDVRFLVKGGDGMNTADFLGSYLDKYHDWSPYYKVITQANIMLHNIPNIPDAQFTDQATRTRNRFLGEAYFLRAFSYFYMVRIWGDVPLVMKYDPNPVGAENIPRTNEKLILDTCIADLKKAISLLPWEYKSGSERAVRANRGAAFGLLAHAYMWRNFLNKGQVASDVTNAIAAVDSVEQSGQYQLLTADMYPKIFHGKSMEGIFEINMQVANGEQQVEKGFYYSILKTPFISNKDGKVDAPNIDLINMLYDEAGTDVRRHYYFTNLDAFGQYDVMICKFAGPNRENINYRNPGNFTDASVDANIILMRYADLLLLRAEARADQGNVGAALQDINRVRARSYAEPILAEDVTDIKEEAFLERSRELYAEGQRWYDLVRTGMLMNGNVNAAPGFPRDRFDAGGWKWPVGRVLFLNNSVLTQNEYWLGKVK</sequence>
<evidence type="ECO:0000256" key="1">
    <source>
        <dbReference type="ARBA" id="ARBA00004442"/>
    </source>
</evidence>
<comment type="subcellular location">
    <subcellularLocation>
        <location evidence="1">Cell outer membrane</location>
    </subcellularLocation>
</comment>
<dbReference type="InterPro" id="IPR012944">
    <property type="entry name" value="SusD_RagB_dom"/>
</dbReference>
<dbReference type="STRING" id="393003.SAMN05660461_1299"/>
<evidence type="ECO:0000256" key="4">
    <source>
        <dbReference type="ARBA" id="ARBA00023136"/>
    </source>
</evidence>
<evidence type="ECO:0000256" key="5">
    <source>
        <dbReference type="ARBA" id="ARBA00023237"/>
    </source>
</evidence>
<feature type="domain" description="RagB/SusD" evidence="6">
    <location>
        <begin position="387"/>
        <end position="478"/>
    </location>
</feature>
<evidence type="ECO:0000313" key="9">
    <source>
        <dbReference type="Proteomes" id="UP000190166"/>
    </source>
</evidence>
<evidence type="ECO:0000256" key="2">
    <source>
        <dbReference type="ARBA" id="ARBA00006275"/>
    </source>
</evidence>
<keyword evidence="3" id="KW-0732">Signal</keyword>
<keyword evidence="9" id="KW-1185">Reference proteome</keyword>
<dbReference type="Pfam" id="PF14322">
    <property type="entry name" value="SusD-like_3"/>
    <property type="match status" value="1"/>
</dbReference>
<dbReference type="EMBL" id="FUZZ01000001">
    <property type="protein sequence ID" value="SKC98871.1"/>
    <property type="molecule type" value="Genomic_DNA"/>
</dbReference>
<evidence type="ECO:0000313" key="8">
    <source>
        <dbReference type="EMBL" id="SKC98871.1"/>
    </source>
</evidence>
<dbReference type="AlphaFoldDB" id="A0A1T5NEH4"/>
<feature type="domain" description="SusD-like N-terminal" evidence="7">
    <location>
        <begin position="117"/>
        <end position="243"/>
    </location>
</feature>
<dbReference type="Proteomes" id="UP000190166">
    <property type="component" value="Unassembled WGS sequence"/>
</dbReference>
<evidence type="ECO:0000256" key="3">
    <source>
        <dbReference type="ARBA" id="ARBA00022729"/>
    </source>
</evidence>
<keyword evidence="4" id="KW-0472">Membrane</keyword>
<dbReference type="InterPro" id="IPR033985">
    <property type="entry name" value="SusD-like_N"/>
</dbReference>
<protein>
    <submittedName>
        <fullName evidence="8">SusD family protein</fullName>
    </submittedName>
</protein>
<accession>A0A1T5NEH4</accession>
<evidence type="ECO:0000259" key="6">
    <source>
        <dbReference type="Pfam" id="PF07980"/>
    </source>
</evidence>